<dbReference type="STRING" id="479432.Sros_8979"/>
<dbReference type="KEGG" id="sro:Sros_8979"/>
<dbReference type="AlphaFoldDB" id="D2B965"/>
<protein>
    <recommendedName>
        <fullName evidence="4">Collagen triple helix repeat protein</fullName>
    </recommendedName>
</protein>
<dbReference type="GO" id="GO:0031012">
    <property type="term" value="C:extracellular matrix"/>
    <property type="evidence" value="ECO:0007669"/>
    <property type="project" value="TreeGrafter"/>
</dbReference>
<feature type="compositionally biased region" description="Low complexity" evidence="1">
    <location>
        <begin position="204"/>
        <end position="213"/>
    </location>
</feature>
<feature type="compositionally biased region" description="Low complexity" evidence="1">
    <location>
        <begin position="131"/>
        <end position="144"/>
    </location>
</feature>
<gene>
    <name evidence="2" type="ordered locus">Sros_8979</name>
</gene>
<feature type="compositionally biased region" description="Polar residues" evidence="1">
    <location>
        <begin position="265"/>
        <end position="274"/>
    </location>
</feature>
<sequence>MAFKLPGGRTIGVVAVGVLAGTLLTAGGSAVASSAGTEVHACVNKKTRYARIVNATAACRATETRVTWGDGGSQSQGVNTQGPQGPAGRNGAQGPAGQQGPQGDRGFPGKQGLPGKDGQNGLPGKDGQNGLPGKQGEQGEQGPRGQDGKDGAPGAKGDTGPRGLPGEKGDTGPRGLQGAEGDKGRDGAPGAKGDTGPRGLQGVKGDTGPQGPKGDPGTGGGTLSVQTAYGEIGHNGGTASCKANEVATGGGYSLSDSRYIVTASMPSGSTSWSVKISKLPGDNDNDRSLSGGGGSKGTVYVMCAKKV</sequence>
<name>D2B965_STRRD</name>
<accession>D2B965</accession>
<organism evidence="2 3">
    <name type="scientific">Streptosporangium roseum (strain ATCC 12428 / DSM 43021 / JCM 3005 / KCTC 9067 / NCIMB 10171 / NRRL 2505 / NI 9100)</name>
    <dbReference type="NCBI Taxonomy" id="479432"/>
    <lineage>
        <taxon>Bacteria</taxon>
        <taxon>Bacillati</taxon>
        <taxon>Actinomycetota</taxon>
        <taxon>Actinomycetes</taxon>
        <taxon>Streptosporangiales</taxon>
        <taxon>Streptosporangiaceae</taxon>
        <taxon>Streptosporangium</taxon>
    </lineage>
</organism>
<dbReference type="Proteomes" id="UP000002029">
    <property type="component" value="Chromosome"/>
</dbReference>
<evidence type="ECO:0000313" key="2">
    <source>
        <dbReference type="EMBL" id="ACZ91610.1"/>
    </source>
</evidence>
<dbReference type="InterPro" id="IPR050149">
    <property type="entry name" value="Collagen_superfamily"/>
</dbReference>
<feature type="region of interest" description="Disordered" evidence="1">
    <location>
        <begin position="265"/>
        <end position="297"/>
    </location>
</feature>
<evidence type="ECO:0000256" key="1">
    <source>
        <dbReference type="SAM" id="MobiDB-lite"/>
    </source>
</evidence>
<dbReference type="HOGENOM" id="CLU_1041376_0_0_11"/>
<dbReference type="EMBL" id="CP001814">
    <property type="protein sequence ID" value="ACZ91610.1"/>
    <property type="molecule type" value="Genomic_DNA"/>
</dbReference>
<reference evidence="2 3" key="1">
    <citation type="journal article" date="2010" name="Stand. Genomic Sci.">
        <title>Complete genome sequence of Streptosporangium roseum type strain (NI 9100).</title>
        <authorList>
            <person name="Nolan M."/>
            <person name="Sikorski J."/>
            <person name="Jando M."/>
            <person name="Lucas S."/>
            <person name="Lapidus A."/>
            <person name="Glavina Del Rio T."/>
            <person name="Chen F."/>
            <person name="Tice H."/>
            <person name="Pitluck S."/>
            <person name="Cheng J.F."/>
            <person name="Chertkov O."/>
            <person name="Sims D."/>
            <person name="Meincke L."/>
            <person name="Brettin T."/>
            <person name="Han C."/>
            <person name="Detter J.C."/>
            <person name="Bruce D."/>
            <person name="Goodwin L."/>
            <person name="Land M."/>
            <person name="Hauser L."/>
            <person name="Chang Y.J."/>
            <person name="Jeffries C.D."/>
            <person name="Ivanova N."/>
            <person name="Mavromatis K."/>
            <person name="Mikhailova N."/>
            <person name="Chen A."/>
            <person name="Palaniappan K."/>
            <person name="Chain P."/>
            <person name="Rohde M."/>
            <person name="Goker M."/>
            <person name="Bristow J."/>
            <person name="Eisen J.A."/>
            <person name="Markowitz V."/>
            <person name="Hugenholtz P."/>
            <person name="Kyrpides N.C."/>
            <person name="Klenk H.P."/>
        </authorList>
    </citation>
    <scope>NUCLEOTIDE SEQUENCE [LARGE SCALE GENOMIC DNA]</scope>
    <source>
        <strain evidence="3">ATCC 12428 / DSM 43021 / JCM 3005 / NI 9100</strain>
    </source>
</reference>
<dbReference type="PANTHER" id="PTHR24023">
    <property type="entry name" value="COLLAGEN ALPHA"/>
    <property type="match status" value="1"/>
</dbReference>
<dbReference type="Pfam" id="PF01391">
    <property type="entry name" value="Collagen"/>
    <property type="match status" value="2"/>
</dbReference>
<dbReference type="InterPro" id="IPR008160">
    <property type="entry name" value="Collagen"/>
</dbReference>
<proteinExistence type="predicted"/>
<dbReference type="eggNOG" id="COG2931">
    <property type="taxonomic scope" value="Bacteria"/>
</dbReference>
<keyword evidence="3" id="KW-1185">Reference proteome</keyword>
<evidence type="ECO:0000313" key="3">
    <source>
        <dbReference type="Proteomes" id="UP000002029"/>
    </source>
</evidence>
<evidence type="ECO:0008006" key="4">
    <source>
        <dbReference type="Google" id="ProtNLM"/>
    </source>
</evidence>
<dbReference type="GO" id="GO:0005615">
    <property type="term" value="C:extracellular space"/>
    <property type="evidence" value="ECO:0007669"/>
    <property type="project" value="TreeGrafter"/>
</dbReference>
<feature type="region of interest" description="Disordered" evidence="1">
    <location>
        <begin position="67"/>
        <end position="229"/>
    </location>
</feature>
<feature type="compositionally biased region" description="Low complexity" evidence="1">
    <location>
        <begin position="81"/>
        <end position="102"/>
    </location>
</feature>
<dbReference type="PANTHER" id="PTHR24023:SF1082">
    <property type="entry name" value="COLLAGEN TRIPLE HELIX REPEAT"/>
    <property type="match status" value="1"/>
</dbReference>